<evidence type="ECO:0000256" key="2">
    <source>
        <dbReference type="ARBA" id="ARBA00022643"/>
    </source>
</evidence>
<comment type="caution">
    <text evidence="6">The sequence shown here is derived from an EMBL/GenBank/DDBJ whole genome shotgun (WGS) entry which is preliminary data.</text>
</comment>
<reference evidence="6 7" key="1">
    <citation type="submission" date="2024-09" db="EMBL/GenBank/DDBJ databases">
        <authorList>
            <person name="Sun Q."/>
            <person name="Mori K."/>
        </authorList>
    </citation>
    <scope>NUCLEOTIDE SEQUENCE [LARGE SCALE GENOMIC DNA]</scope>
    <source>
        <strain evidence="6 7">JCM 3307</strain>
    </source>
</reference>
<dbReference type="Pfam" id="PF00296">
    <property type="entry name" value="Bac_luciferase"/>
    <property type="match status" value="1"/>
</dbReference>
<keyword evidence="2" id="KW-0288">FMN</keyword>
<keyword evidence="1" id="KW-0285">Flavoprotein</keyword>
<evidence type="ECO:0000256" key="1">
    <source>
        <dbReference type="ARBA" id="ARBA00022630"/>
    </source>
</evidence>
<evidence type="ECO:0000256" key="4">
    <source>
        <dbReference type="ARBA" id="ARBA00023033"/>
    </source>
</evidence>
<dbReference type="InterPro" id="IPR011251">
    <property type="entry name" value="Luciferase-like_dom"/>
</dbReference>
<keyword evidence="4" id="KW-0503">Monooxygenase</keyword>
<dbReference type="InterPro" id="IPR050172">
    <property type="entry name" value="SsuD_RutA_monooxygenase"/>
</dbReference>
<accession>A0ABV5MFB1</accession>
<keyword evidence="3" id="KW-0560">Oxidoreductase</keyword>
<organism evidence="6 7">
    <name type="scientific">Dactylosporangium vinaceum</name>
    <dbReference type="NCBI Taxonomy" id="53362"/>
    <lineage>
        <taxon>Bacteria</taxon>
        <taxon>Bacillati</taxon>
        <taxon>Actinomycetota</taxon>
        <taxon>Actinomycetes</taxon>
        <taxon>Micromonosporales</taxon>
        <taxon>Micromonosporaceae</taxon>
        <taxon>Dactylosporangium</taxon>
    </lineage>
</organism>
<dbReference type="Pfam" id="PF13671">
    <property type="entry name" value="AAA_33"/>
    <property type="match status" value="1"/>
</dbReference>
<name>A0ABV5MFB1_9ACTN</name>
<evidence type="ECO:0000313" key="7">
    <source>
        <dbReference type="Proteomes" id="UP001589608"/>
    </source>
</evidence>
<dbReference type="SUPFAM" id="SSF52540">
    <property type="entry name" value="P-loop containing nucleoside triphosphate hydrolases"/>
    <property type="match status" value="1"/>
</dbReference>
<dbReference type="InterPro" id="IPR036661">
    <property type="entry name" value="Luciferase-like_sf"/>
</dbReference>
<gene>
    <name evidence="6" type="ORF">ACFFTR_30975</name>
</gene>
<evidence type="ECO:0000313" key="6">
    <source>
        <dbReference type="EMBL" id="MFB9447536.1"/>
    </source>
</evidence>
<evidence type="ECO:0000256" key="3">
    <source>
        <dbReference type="ARBA" id="ARBA00023002"/>
    </source>
</evidence>
<protein>
    <submittedName>
        <fullName evidence="6">LLM class flavin-dependent oxidoreductase</fullName>
    </submittedName>
</protein>
<sequence>MLTLPEPCLVVLVGPGAAGKSTWAAAHFRSDRVVSSDALRALAGAGEDDIAASGDAFEILELVVERRVRRGLTTVVDTLGLDAARRRRWIGLARECGMPCVAVAFDTPAAQCRARNRARTGKRIPADVLTRQLREWTRTRDVLPDEGFSLVLHETAVRTAPPAFAEAATARQRQAEAPARLRFGLHLAEFKGVDVRATAQAAEAAGFDAVYVMDHFRQIPQVGRAWDDFLESWTTLAYIAACTERVRLGTLVSGVTYRNVAHLGKIAATLDVLSGGRAVCGLGLAWFKDEHKAYGWDFPNVRERYALLEDALQLLPLLWGKGSPGFQGRVLNVPEAMCYPRPVHGRIPIIVGGNGERHTLRLAAQYADAANVMGDLETVRRKASVLRQYNRQTALTHLTTALVSRDDRALDALVEAGRGRRPRDTYAAAVHAGTVDDHIGRFRALADSGVQEVMVRLPHPDCMEPMSQVIAAFRG</sequence>
<dbReference type="Proteomes" id="UP001589608">
    <property type="component" value="Unassembled WGS sequence"/>
</dbReference>
<dbReference type="Gene3D" id="3.20.20.30">
    <property type="entry name" value="Luciferase-like domain"/>
    <property type="match status" value="1"/>
</dbReference>
<dbReference type="PANTHER" id="PTHR42847">
    <property type="entry name" value="ALKANESULFONATE MONOOXYGENASE"/>
    <property type="match status" value="1"/>
</dbReference>
<dbReference type="RefSeq" id="WP_380030081.1">
    <property type="nucleotide sequence ID" value="NZ_JBHMCA010000054.1"/>
</dbReference>
<dbReference type="PANTHER" id="PTHR42847:SF8">
    <property type="entry name" value="CONSERVED PROTEIN"/>
    <property type="match status" value="1"/>
</dbReference>
<dbReference type="InterPro" id="IPR027417">
    <property type="entry name" value="P-loop_NTPase"/>
</dbReference>
<proteinExistence type="predicted"/>
<dbReference type="EMBL" id="JBHMCA010000054">
    <property type="protein sequence ID" value="MFB9447536.1"/>
    <property type="molecule type" value="Genomic_DNA"/>
</dbReference>
<keyword evidence="7" id="KW-1185">Reference proteome</keyword>
<feature type="domain" description="Luciferase-like" evidence="5">
    <location>
        <begin position="191"/>
        <end position="394"/>
    </location>
</feature>
<dbReference type="Gene3D" id="3.40.50.300">
    <property type="entry name" value="P-loop containing nucleotide triphosphate hydrolases"/>
    <property type="match status" value="1"/>
</dbReference>
<evidence type="ECO:0000259" key="5">
    <source>
        <dbReference type="Pfam" id="PF00296"/>
    </source>
</evidence>
<dbReference type="SUPFAM" id="SSF51679">
    <property type="entry name" value="Bacterial luciferase-like"/>
    <property type="match status" value="1"/>
</dbReference>